<gene>
    <name evidence="2" type="ORF">BpHYR1_032037</name>
</gene>
<feature type="domain" description="MULE transposase" evidence="1">
    <location>
        <begin position="36"/>
        <end position="110"/>
    </location>
</feature>
<name>A0A3M7R262_BRAPC</name>
<accession>A0A3M7R262</accession>
<dbReference type="Proteomes" id="UP000276133">
    <property type="component" value="Unassembled WGS sequence"/>
</dbReference>
<organism evidence="2 3">
    <name type="scientific">Brachionus plicatilis</name>
    <name type="common">Marine rotifer</name>
    <name type="synonym">Brachionus muelleri</name>
    <dbReference type="NCBI Taxonomy" id="10195"/>
    <lineage>
        <taxon>Eukaryota</taxon>
        <taxon>Metazoa</taxon>
        <taxon>Spiralia</taxon>
        <taxon>Gnathifera</taxon>
        <taxon>Rotifera</taxon>
        <taxon>Eurotatoria</taxon>
        <taxon>Monogononta</taxon>
        <taxon>Pseudotrocha</taxon>
        <taxon>Ploima</taxon>
        <taxon>Brachionidae</taxon>
        <taxon>Brachionus</taxon>
    </lineage>
</organism>
<feature type="non-terminal residue" evidence="2">
    <location>
        <position position="110"/>
    </location>
</feature>
<evidence type="ECO:0000313" key="2">
    <source>
        <dbReference type="EMBL" id="RNA17680.1"/>
    </source>
</evidence>
<dbReference type="OrthoDB" id="119028at2759"/>
<dbReference type="EMBL" id="REGN01004403">
    <property type="protein sequence ID" value="RNA17680.1"/>
    <property type="molecule type" value="Genomic_DNA"/>
</dbReference>
<dbReference type="Pfam" id="PF10551">
    <property type="entry name" value="MULE"/>
    <property type="match status" value="1"/>
</dbReference>
<protein>
    <recommendedName>
        <fullName evidence="1">MULE transposase domain-containing protein</fullName>
    </recommendedName>
</protein>
<keyword evidence="3" id="KW-1185">Reference proteome</keyword>
<evidence type="ECO:0000259" key="1">
    <source>
        <dbReference type="Pfam" id="PF10551"/>
    </source>
</evidence>
<sequence length="110" mass="12155">MFCLSCCCCCRCGASIATKLLEVIGKINFQVTDKSVYHIDATYKITKNRFPIVVIGCSDHNGAFFPICVSIVSHEQTVDFIHILKSLKELCLDLSISFQPTCFVLDACPA</sequence>
<reference evidence="2 3" key="1">
    <citation type="journal article" date="2018" name="Sci. Rep.">
        <title>Genomic signatures of local adaptation to the degree of environmental predictability in rotifers.</title>
        <authorList>
            <person name="Franch-Gras L."/>
            <person name="Hahn C."/>
            <person name="Garcia-Roger E.M."/>
            <person name="Carmona M.J."/>
            <person name="Serra M."/>
            <person name="Gomez A."/>
        </authorList>
    </citation>
    <scope>NUCLEOTIDE SEQUENCE [LARGE SCALE GENOMIC DNA]</scope>
    <source>
        <strain evidence="2">HYR1</strain>
    </source>
</reference>
<comment type="caution">
    <text evidence="2">The sequence shown here is derived from an EMBL/GenBank/DDBJ whole genome shotgun (WGS) entry which is preliminary data.</text>
</comment>
<dbReference type="AlphaFoldDB" id="A0A3M7R262"/>
<evidence type="ECO:0000313" key="3">
    <source>
        <dbReference type="Proteomes" id="UP000276133"/>
    </source>
</evidence>
<proteinExistence type="predicted"/>
<dbReference type="InterPro" id="IPR018289">
    <property type="entry name" value="MULE_transposase_dom"/>
</dbReference>